<comment type="function">
    <text evidence="3">NDH-1 shuttles electrons from NADH, via FMN and iron-sulfur (Fe-S) centers, to quinones in the respiratory chain. The immediate electron acceptor for the enzyme in this species is believed to be ubiquinone. Couples the redox reaction to proton translocation (for every two electrons transferred, four hydrogen ions are translocated across the cytoplasmic membrane), and thus conserves the redox energy in a proton gradient.</text>
</comment>
<dbReference type="InterPro" id="IPR037232">
    <property type="entry name" value="NADH_quin_OxRdtase_su_C/D-like"/>
</dbReference>
<dbReference type="InterPro" id="IPR010218">
    <property type="entry name" value="NADH_DH_suC"/>
</dbReference>
<dbReference type="Proteomes" id="UP000075420">
    <property type="component" value="Unassembled WGS sequence"/>
</dbReference>
<dbReference type="GO" id="GO:0050136">
    <property type="term" value="F:NADH dehydrogenase (quinone) (non-electrogenic) activity"/>
    <property type="evidence" value="ECO:0007669"/>
    <property type="project" value="UniProtKB-UniRule"/>
</dbReference>
<proteinExistence type="inferred from homology"/>
<comment type="caution">
    <text evidence="7">The sequence shown here is derived from an EMBL/GenBank/DDBJ whole genome shotgun (WGS) entry which is preliminary data.</text>
</comment>
<evidence type="ECO:0000313" key="7">
    <source>
        <dbReference type="EMBL" id="KYF47789.1"/>
    </source>
</evidence>
<dbReference type="HAMAP" id="MF_01357">
    <property type="entry name" value="NDH1_NuoC"/>
    <property type="match status" value="1"/>
</dbReference>
<evidence type="ECO:0000256" key="1">
    <source>
        <dbReference type="ARBA" id="ARBA00007569"/>
    </source>
</evidence>
<feature type="domain" description="NADH:ubiquinone oxidoreductase 30kDa subunit" evidence="6">
    <location>
        <begin position="35"/>
        <end position="153"/>
    </location>
</feature>
<evidence type="ECO:0000256" key="3">
    <source>
        <dbReference type="HAMAP-Rule" id="MF_01357"/>
    </source>
</evidence>
<dbReference type="PANTHER" id="PTHR10884:SF14">
    <property type="entry name" value="NADH DEHYDROGENASE [UBIQUINONE] IRON-SULFUR PROTEIN 3, MITOCHONDRIAL"/>
    <property type="match status" value="1"/>
</dbReference>
<dbReference type="NCBIfam" id="TIGR01961">
    <property type="entry name" value="NuoC_fam"/>
    <property type="match status" value="1"/>
</dbReference>
<gene>
    <name evidence="3" type="primary">nuoC</name>
    <name evidence="7" type="ORF">BE08_09630</name>
</gene>
<accession>A0A150P095</accession>
<dbReference type="Pfam" id="PF00329">
    <property type="entry name" value="Complex1_30kDa"/>
    <property type="match status" value="1"/>
</dbReference>
<keyword evidence="3 4" id="KW-1278">Translocase</keyword>
<keyword evidence="3" id="KW-1003">Cell membrane</keyword>
<dbReference type="AlphaFoldDB" id="A0A150P095"/>
<keyword evidence="3" id="KW-0830">Ubiquinone</keyword>
<protein>
    <recommendedName>
        <fullName evidence="3">NADH-quinone oxidoreductase subunit C</fullName>
        <ecNumber evidence="3">7.1.1.-</ecNumber>
    </recommendedName>
    <alternativeName>
        <fullName evidence="3">NADH dehydrogenase I subunit C</fullName>
    </alternativeName>
    <alternativeName>
        <fullName evidence="3">NDH-1 subunit C</fullName>
    </alternativeName>
</protein>
<dbReference type="GO" id="GO:0005886">
    <property type="term" value="C:plasma membrane"/>
    <property type="evidence" value="ECO:0007669"/>
    <property type="project" value="UniProtKB-SubCell"/>
</dbReference>
<dbReference type="PROSITE" id="PS00542">
    <property type="entry name" value="COMPLEX1_30K"/>
    <property type="match status" value="1"/>
</dbReference>
<comment type="similarity">
    <text evidence="1 3 4">Belongs to the complex I 30 kDa subunit family.</text>
</comment>
<organism evidence="7 8">
    <name type="scientific">Sorangium cellulosum</name>
    <name type="common">Polyangium cellulosum</name>
    <dbReference type="NCBI Taxonomy" id="56"/>
    <lineage>
        <taxon>Bacteria</taxon>
        <taxon>Pseudomonadati</taxon>
        <taxon>Myxococcota</taxon>
        <taxon>Polyangia</taxon>
        <taxon>Polyangiales</taxon>
        <taxon>Polyangiaceae</taxon>
        <taxon>Sorangium</taxon>
    </lineage>
</organism>
<name>A0A150P095_SORCE</name>
<comment type="subcellular location">
    <subcellularLocation>
        <location evidence="3">Cell membrane</location>
        <topology evidence="3">Peripheral membrane protein</topology>
        <orientation evidence="3">Cytoplasmic side</orientation>
    </subcellularLocation>
</comment>
<evidence type="ECO:0000259" key="6">
    <source>
        <dbReference type="Pfam" id="PF00329"/>
    </source>
</evidence>
<dbReference type="PANTHER" id="PTHR10884">
    <property type="entry name" value="NADH DEHYDROGENASE UBIQUINONE IRON-SULFUR PROTEIN 3"/>
    <property type="match status" value="1"/>
</dbReference>
<evidence type="ECO:0000256" key="2">
    <source>
        <dbReference type="ARBA" id="ARBA00022448"/>
    </source>
</evidence>
<dbReference type="EMBL" id="JELY01003578">
    <property type="protein sequence ID" value="KYF47789.1"/>
    <property type="molecule type" value="Genomic_DNA"/>
</dbReference>
<dbReference type="EC" id="7.1.1.-" evidence="3"/>
<keyword evidence="3 5" id="KW-0874">Quinone</keyword>
<evidence type="ECO:0000313" key="8">
    <source>
        <dbReference type="Proteomes" id="UP000075420"/>
    </source>
</evidence>
<dbReference type="InterPro" id="IPR001268">
    <property type="entry name" value="NADH_UbQ_OxRdtase_30kDa_su"/>
</dbReference>
<keyword evidence="3" id="KW-0472">Membrane</keyword>
<evidence type="ECO:0000256" key="5">
    <source>
        <dbReference type="RuleBase" id="RU003582"/>
    </source>
</evidence>
<comment type="catalytic activity">
    <reaction evidence="3 5">
        <text>a quinone + NADH + 5 H(+)(in) = a quinol + NAD(+) + 4 H(+)(out)</text>
        <dbReference type="Rhea" id="RHEA:57888"/>
        <dbReference type="ChEBI" id="CHEBI:15378"/>
        <dbReference type="ChEBI" id="CHEBI:24646"/>
        <dbReference type="ChEBI" id="CHEBI:57540"/>
        <dbReference type="ChEBI" id="CHEBI:57945"/>
        <dbReference type="ChEBI" id="CHEBI:132124"/>
    </reaction>
</comment>
<dbReference type="SUPFAM" id="SSF143243">
    <property type="entry name" value="Nqo5-like"/>
    <property type="match status" value="1"/>
</dbReference>
<sequence>MTPEEIFQALKASFGEEAVFDFHPVSAKDRDAWLQVAPEKIEAVCQHLREAPELLCDSLECITGVDYPDLKKIAVVYHITSYAKKHRVVLKVFLDREGPSVPTLVDVWSAANWQERECYDLLGVRFEGHPDLRRLLLPDDWEGHPLRKDWQEKAEYRGIPTQRPNPIELFKIKLPKKEADAS</sequence>
<dbReference type="Gene3D" id="3.30.460.80">
    <property type="entry name" value="NADH:ubiquinone oxidoreductase, 30kDa subunit"/>
    <property type="match status" value="1"/>
</dbReference>
<keyword evidence="3 4" id="KW-0520">NAD</keyword>
<evidence type="ECO:0000256" key="4">
    <source>
        <dbReference type="RuleBase" id="RU003456"/>
    </source>
</evidence>
<comment type="subunit">
    <text evidence="3">NDH-1 is composed of 14 different subunits. Subunits NuoB, C, D, E, F, and G constitute the peripheral sector of the complex.</text>
</comment>
<dbReference type="GO" id="GO:0008137">
    <property type="term" value="F:NADH dehydrogenase (ubiquinone) activity"/>
    <property type="evidence" value="ECO:0007669"/>
    <property type="project" value="InterPro"/>
</dbReference>
<dbReference type="InterPro" id="IPR020396">
    <property type="entry name" value="NADH_UbQ_OxRdtase_CS"/>
</dbReference>
<keyword evidence="2 3" id="KW-0813">Transport</keyword>
<dbReference type="GO" id="GO:0048038">
    <property type="term" value="F:quinone binding"/>
    <property type="evidence" value="ECO:0007669"/>
    <property type="project" value="UniProtKB-KW"/>
</dbReference>
<reference evidence="7 8" key="1">
    <citation type="submission" date="2014-02" db="EMBL/GenBank/DDBJ databases">
        <title>The small core and large imbalanced accessory genome model reveals a collaborative survival strategy of Sorangium cellulosum strains in nature.</title>
        <authorList>
            <person name="Han K."/>
            <person name="Peng R."/>
            <person name="Blom J."/>
            <person name="Li Y.-Z."/>
        </authorList>
    </citation>
    <scope>NUCLEOTIDE SEQUENCE [LARGE SCALE GENOMIC DNA]</scope>
    <source>
        <strain evidence="7 8">So0157-25</strain>
    </source>
</reference>